<feature type="compositionally biased region" description="Polar residues" evidence="1">
    <location>
        <begin position="73"/>
        <end position="89"/>
    </location>
</feature>
<evidence type="ECO:0000313" key="2">
    <source>
        <dbReference type="EMBL" id="KAF4110449.1"/>
    </source>
</evidence>
<evidence type="ECO:0000313" key="3">
    <source>
        <dbReference type="Proteomes" id="UP000579812"/>
    </source>
</evidence>
<evidence type="ECO:0000256" key="1">
    <source>
        <dbReference type="SAM" id="MobiDB-lite"/>
    </source>
</evidence>
<protein>
    <submittedName>
        <fullName evidence="2">Uncharacterized protein</fullName>
    </submittedName>
</protein>
<sequence length="116" mass="12700">MDYVHLGSSLPMPCPSRGQYDTGAVYLDYVLDSSLTREQSPYTVGQYDTGAVYLDYVLDSSLPIRWSSLPGEQPTSGAAYQRSSLPAEQPTSGAAYLDYVLGSSLTREQSIWTMSI</sequence>
<name>A0A7J6CSY6_9TELE</name>
<organism evidence="2 3">
    <name type="scientific">Onychostoma macrolepis</name>
    <dbReference type="NCBI Taxonomy" id="369639"/>
    <lineage>
        <taxon>Eukaryota</taxon>
        <taxon>Metazoa</taxon>
        <taxon>Chordata</taxon>
        <taxon>Craniata</taxon>
        <taxon>Vertebrata</taxon>
        <taxon>Euteleostomi</taxon>
        <taxon>Actinopterygii</taxon>
        <taxon>Neopterygii</taxon>
        <taxon>Teleostei</taxon>
        <taxon>Ostariophysi</taxon>
        <taxon>Cypriniformes</taxon>
        <taxon>Cyprinidae</taxon>
        <taxon>Acrossocheilinae</taxon>
        <taxon>Onychostoma</taxon>
    </lineage>
</organism>
<dbReference type="Proteomes" id="UP000579812">
    <property type="component" value="Unassembled WGS sequence"/>
</dbReference>
<proteinExistence type="predicted"/>
<gene>
    <name evidence="2" type="ORF">G5714_009701</name>
</gene>
<dbReference type="AlphaFoldDB" id="A0A7J6CSY6"/>
<accession>A0A7J6CSY6</accession>
<keyword evidence="3" id="KW-1185">Reference proteome</keyword>
<reference evidence="2 3" key="1">
    <citation type="submission" date="2020-04" db="EMBL/GenBank/DDBJ databases">
        <title>Chromosome-level genome assembly of a cyprinid fish Onychostoma macrolepis by integration of Nanopore Sequencing, Bionano and Hi-C technology.</title>
        <authorList>
            <person name="Wang D."/>
        </authorList>
    </citation>
    <scope>NUCLEOTIDE SEQUENCE [LARGE SCALE GENOMIC DNA]</scope>
    <source>
        <strain evidence="2">SWU-2019</strain>
        <tissue evidence="2">Muscle</tissue>
    </source>
</reference>
<dbReference type="EMBL" id="JAAMOB010000008">
    <property type="protein sequence ID" value="KAF4110449.1"/>
    <property type="molecule type" value="Genomic_DNA"/>
</dbReference>
<feature type="region of interest" description="Disordered" evidence="1">
    <location>
        <begin position="70"/>
        <end position="89"/>
    </location>
</feature>
<comment type="caution">
    <text evidence="2">The sequence shown here is derived from an EMBL/GenBank/DDBJ whole genome shotgun (WGS) entry which is preliminary data.</text>
</comment>